<protein>
    <submittedName>
        <fullName evidence="1">Uncharacterized protein</fullName>
    </submittedName>
</protein>
<evidence type="ECO:0000313" key="1">
    <source>
        <dbReference type="EMBL" id="GHI43635.1"/>
    </source>
</evidence>
<comment type="caution">
    <text evidence="1">The sequence shown here is derived from an EMBL/GenBank/DDBJ whole genome shotgun (WGS) entry which is preliminary data.</text>
</comment>
<gene>
    <name evidence="1" type="ORF">Sviol_80430</name>
</gene>
<reference evidence="1" key="1">
    <citation type="submission" date="2024-05" db="EMBL/GenBank/DDBJ databases">
        <title>Whole genome shotgun sequence of Streptomyces violascens NBRC 12920.</title>
        <authorList>
            <person name="Komaki H."/>
            <person name="Tamura T."/>
        </authorList>
    </citation>
    <scope>NUCLEOTIDE SEQUENCE</scope>
    <source>
        <strain evidence="1">NBRC 12920</strain>
    </source>
</reference>
<keyword evidence="2" id="KW-1185">Reference proteome</keyword>
<accession>A0ABQ3R2B0</accession>
<sequence length="287" mass="30896">MHGSTSELLASVPLAVSRGQRRYPHATAHHVDLYEPLLEACRRLDSVQLCAASRVIGYTQHSESVVVTLADGHDVTSDALILTAGAHPLASDDLHEGGGQLASYSTVIPMDLVADRWHTDAATCWVGADWHVSHHPMPDYRYLGLTATRHHHVGELPGRVDLEHVLAAFPDIGYSVRNILTLGQHWRTSLHGRLKRSGRDGGRVALVGAAGYQEACPLAVADVRHAVADAVVLGTSWDRSGGSVHHWFADYDSRRGESAHAIPAVCASACPPPRPTADQAPMGQRCP</sequence>
<dbReference type="InterPro" id="IPR036188">
    <property type="entry name" value="FAD/NAD-bd_sf"/>
</dbReference>
<name>A0ABQ3R2B0_9ACTN</name>
<evidence type="ECO:0000313" key="2">
    <source>
        <dbReference type="Proteomes" id="UP001050808"/>
    </source>
</evidence>
<dbReference type="Gene3D" id="3.50.50.60">
    <property type="entry name" value="FAD/NAD(P)-binding domain"/>
    <property type="match status" value="1"/>
</dbReference>
<dbReference type="EMBL" id="BNDY01000021">
    <property type="protein sequence ID" value="GHI43635.1"/>
    <property type="molecule type" value="Genomic_DNA"/>
</dbReference>
<dbReference type="Proteomes" id="UP001050808">
    <property type="component" value="Unassembled WGS sequence"/>
</dbReference>
<proteinExistence type="predicted"/>
<dbReference type="SUPFAM" id="SSF51905">
    <property type="entry name" value="FAD/NAD(P)-binding domain"/>
    <property type="match status" value="1"/>
</dbReference>
<organism evidence="1 2">
    <name type="scientific">Streptomyces violascens</name>
    <dbReference type="NCBI Taxonomy" id="67381"/>
    <lineage>
        <taxon>Bacteria</taxon>
        <taxon>Bacillati</taxon>
        <taxon>Actinomycetota</taxon>
        <taxon>Actinomycetes</taxon>
        <taxon>Kitasatosporales</taxon>
        <taxon>Streptomycetaceae</taxon>
        <taxon>Streptomyces</taxon>
    </lineage>
</organism>